<name>A0A4R5P5L8_9MYCO</name>
<gene>
    <name evidence="1" type="ORF">EJ571_24760</name>
</gene>
<dbReference type="AlphaFoldDB" id="A0A4R5P5L8"/>
<protein>
    <submittedName>
        <fullName evidence="1">Uncharacterized protein</fullName>
    </submittedName>
</protein>
<evidence type="ECO:0000313" key="1">
    <source>
        <dbReference type="EMBL" id="TDH17945.1"/>
    </source>
</evidence>
<proteinExistence type="predicted"/>
<organism evidence="1 2">
    <name type="scientific">Mycobacteroides franklinii</name>
    <dbReference type="NCBI Taxonomy" id="948102"/>
    <lineage>
        <taxon>Bacteria</taxon>
        <taxon>Bacillati</taxon>
        <taxon>Actinomycetota</taxon>
        <taxon>Actinomycetes</taxon>
        <taxon>Mycobacteriales</taxon>
        <taxon>Mycobacteriaceae</taxon>
        <taxon>Mycobacteroides</taxon>
    </lineage>
</organism>
<dbReference type="EMBL" id="RXLR01000024">
    <property type="protein sequence ID" value="TDH17945.1"/>
    <property type="molecule type" value="Genomic_DNA"/>
</dbReference>
<sequence length="154" mass="17021">MTDDTTTTTQARRIEYFCRNASGSKVIFVSSASGYDSFRMYVGLIGQPMRPVTVFDVQRLRDGGTTYIFTPEGVFFAPSRIRPPAYGPSSDGSCRWPTRDTVEDVCGWSAPENFRVSAPLAAEESFAHLDPDDYVITEDVSTNLVTVNTRAGVR</sequence>
<dbReference type="RefSeq" id="WP_078335910.1">
    <property type="nucleotide sequence ID" value="NZ_MAFQ01000014.1"/>
</dbReference>
<evidence type="ECO:0000313" key="2">
    <source>
        <dbReference type="Proteomes" id="UP000295627"/>
    </source>
</evidence>
<reference evidence="1 2" key="1">
    <citation type="journal article" date="2019" name="Sci. Rep.">
        <title>Extended insight into the Mycobacterium chelonae-abscessus complex through whole genome sequencing of Mycobacterium salmoniphilum outbreak and Mycobacterium salmoniphilum-like strains.</title>
        <authorList>
            <person name="Behra P.R.K."/>
            <person name="Das S."/>
            <person name="Pettersson B.M.F."/>
            <person name="Shirreff L."/>
            <person name="DuCote T."/>
            <person name="Jacobsson K.G."/>
            <person name="Ennis D.G."/>
            <person name="Kirsebom L.A."/>
        </authorList>
    </citation>
    <scope>NUCLEOTIDE SEQUENCE [LARGE SCALE GENOMIC DNA]</scope>
    <source>
        <strain evidence="1 2">DSM 45524</strain>
    </source>
</reference>
<dbReference type="Proteomes" id="UP000295627">
    <property type="component" value="Unassembled WGS sequence"/>
</dbReference>
<accession>A0A4R5P5L8</accession>
<comment type="caution">
    <text evidence="1">The sequence shown here is derived from an EMBL/GenBank/DDBJ whole genome shotgun (WGS) entry which is preliminary data.</text>
</comment>